<dbReference type="Proteomes" id="UP001610563">
    <property type="component" value="Unassembled WGS sequence"/>
</dbReference>
<comment type="caution">
    <text evidence="9">The sequence shown here is derived from an EMBL/GenBank/DDBJ whole genome shotgun (WGS) entry which is preliminary data.</text>
</comment>
<evidence type="ECO:0000259" key="8">
    <source>
        <dbReference type="Pfam" id="PF26410"/>
    </source>
</evidence>
<evidence type="ECO:0000256" key="3">
    <source>
        <dbReference type="ARBA" id="ARBA00012706"/>
    </source>
</evidence>
<evidence type="ECO:0000256" key="6">
    <source>
        <dbReference type="ARBA" id="ARBA00023295"/>
    </source>
</evidence>
<dbReference type="Gene3D" id="3.20.20.80">
    <property type="entry name" value="Glycosidases"/>
    <property type="match status" value="1"/>
</dbReference>
<evidence type="ECO:0000313" key="10">
    <source>
        <dbReference type="Proteomes" id="UP001610563"/>
    </source>
</evidence>
<name>A0ABR4FY65_9EURO</name>
<reference evidence="9 10" key="1">
    <citation type="submission" date="2024-07" db="EMBL/GenBank/DDBJ databases">
        <title>Section-level genome sequencing and comparative genomics of Aspergillus sections Usti and Cavernicolus.</title>
        <authorList>
            <consortium name="Lawrence Berkeley National Laboratory"/>
            <person name="Nybo J.L."/>
            <person name="Vesth T.C."/>
            <person name="Theobald S."/>
            <person name="Frisvad J.C."/>
            <person name="Larsen T.O."/>
            <person name="Kjaerboelling I."/>
            <person name="Rothschild-Mancinelli K."/>
            <person name="Lyhne E.K."/>
            <person name="Kogle M.E."/>
            <person name="Barry K."/>
            <person name="Clum A."/>
            <person name="Na H."/>
            <person name="Ledsgaard L."/>
            <person name="Lin J."/>
            <person name="Lipzen A."/>
            <person name="Kuo A."/>
            <person name="Riley R."/>
            <person name="Mondo S."/>
            <person name="Labutti K."/>
            <person name="Haridas S."/>
            <person name="Pangalinan J."/>
            <person name="Salamov A.A."/>
            <person name="Simmons B.A."/>
            <person name="Magnuson J.K."/>
            <person name="Chen J."/>
            <person name="Drula E."/>
            <person name="Henrissat B."/>
            <person name="Wiebenga A."/>
            <person name="Lubbers R.J."/>
            <person name="Gomes A.C."/>
            <person name="Makela M.R."/>
            <person name="Stajich J."/>
            <person name="Grigoriev I.V."/>
            <person name="Mortensen U.H."/>
            <person name="De Vries R.P."/>
            <person name="Baker S.E."/>
            <person name="Andersen M.R."/>
        </authorList>
    </citation>
    <scope>NUCLEOTIDE SEQUENCE [LARGE SCALE GENOMIC DNA]</scope>
    <source>
        <strain evidence="9 10">CBS 209.92</strain>
    </source>
</reference>
<keyword evidence="10" id="KW-1185">Reference proteome</keyword>
<dbReference type="PANTHER" id="PTHR31451:SF10">
    <property type="entry name" value="MANNAN ENDO-1,4-BETA-MANNOSIDASE B"/>
    <property type="match status" value="1"/>
</dbReference>
<comment type="similarity">
    <text evidence="2">Belongs to the glycosyl hydrolase 5 (cellulase A) family.</text>
</comment>
<dbReference type="InterPro" id="IPR017853">
    <property type="entry name" value="GH"/>
</dbReference>
<feature type="chain" id="PRO_5045404737" description="mannan endo-1,4-beta-mannosidase" evidence="7">
    <location>
        <begin position="23"/>
        <end position="398"/>
    </location>
</feature>
<feature type="signal peptide" evidence="7">
    <location>
        <begin position="1"/>
        <end position="22"/>
    </location>
</feature>
<dbReference type="InterPro" id="IPR001547">
    <property type="entry name" value="Glyco_hydro_5"/>
</dbReference>
<evidence type="ECO:0000313" key="9">
    <source>
        <dbReference type="EMBL" id="KAL2788193.1"/>
    </source>
</evidence>
<keyword evidence="7" id="KW-0732">Signal</keyword>
<organism evidence="9 10">
    <name type="scientific">Aspergillus keveii</name>
    <dbReference type="NCBI Taxonomy" id="714993"/>
    <lineage>
        <taxon>Eukaryota</taxon>
        <taxon>Fungi</taxon>
        <taxon>Dikarya</taxon>
        <taxon>Ascomycota</taxon>
        <taxon>Pezizomycotina</taxon>
        <taxon>Eurotiomycetes</taxon>
        <taxon>Eurotiomycetidae</taxon>
        <taxon>Eurotiales</taxon>
        <taxon>Aspergillaceae</taxon>
        <taxon>Aspergillus</taxon>
        <taxon>Aspergillus subgen. Nidulantes</taxon>
    </lineage>
</organism>
<dbReference type="InterPro" id="IPR045053">
    <property type="entry name" value="MAN-like"/>
</dbReference>
<dbReference type="EC" id="3.2.1.78" evidence="3"/>
<evidence type="ECO:0000256" key="1">
    <source>
        <dbReference type="ARBA" id="ARBA00001678"/>
    </source>
</evidence>
<evidence type="ECO:0000256" key="2">
    <source>
        <dbReference type="ARBA" id="ARBA00005641"/>
    </source>
</evidence>
<comment type="catalytic activity">
    <reaction evidence="1">
        <text>Random hydrolysis of (1-&gt;4)-beta-D-mannosidic linkages in mannans, galactomannans and glucomannans.</text>
        <dbReference type="EC" id="3.2.1.78"/>
    </reaction>
</comment>
<evidence type="ECO:0000256" key="5">
    <source>
        <dbReference type="ARBA" id="ARBA00023180"/>
    </source>
</evidence>
<keyword evidence="4" id="KW-0378">Hydrolase</keyword>
<gene>
    <name evidence="9" type="ORF">BJX66DRAFT_309289</name>
</gene>
<evidence type="ECO:0000256" key="7">
    <source>
        <dbReference type="SAM" id="SignalP"/>
    </source>
</evidence>
<feature type="domain" description="Glycoside hydrolase family 5" evidence="8">
    <location>
        <begin position="51"/>
        <end position="327"/>
    </location>
</feature>
<protein>
    <recommendedName>
        <fullName evidence="3">mannan endo-1,4-beta-mannosidase</fullName>
        <ecNumber evidence="3">3.2.1.78</ecNumber>
    </recommendedName>
</protein>
<dbReference type="PANTHER" id="PTHR31451">
    <property type="match status" value="1"/>
</dbReference>
<proteinExistence type="inferred from homology"/>
<evidence type="ECO:0000256" key="4">
    <source>
        <dbReference type="ARBA" id="ARBA00022801"/>
    </source>
</evidence>
<keyword evidence="6" id="KW-0326">Glycosidase</keyword>
<accession>A0ABR4FY65</accession>
<dbReference type="Pfam" id="PF26410">
    <property type="entry name" value="GH5_mannosidase"/>
    <property type="match status" value="1"/>
</dbReference>
<keyword evidence="5" id="KW-0325">Glycoprotein</keyword>
<sequence length="398" mass="44753">MRFTNSFLVALASAVLPALVAAEPAAPPAYTAPAVPIGRGGGGHIPRTVGRLFEIDGKVQYFAGTNCWWLGNLLDDSEVELAISQMADTGYKVVRTWGFFGVNDPTNPGQPTFYQVLNETLYKGGWGINYGPNGIHRLDVVVSLAEKYGIKLVMVLMNNWNDFGGINIYSNAFGSNATTFYTNPDAQRAYRNYVKFIVNRYKSSSAIFSWELGNEPRCKGCDPSVIYTWATEISQMIKKIDRKHMVTLGDEGWLCPPEGDGTYAYDCSEGVDFVRNLGIKTLDYGTFHMYPESWGYNYTWGNEWIRQHDAIGARTGKPVKFEEYGAPINHTEIERPWQLTVLKETSLAADFIWQFGSVLPESGTTWGDVNSIYYGTEEYEILGFKHVAEMKRKRVRHH</sequence>
<dbReference type="SUPFAM" id="SSF51445">
    <property type="entry name" value="(Trans)glycosidases"/>
    <property type="match status" value="1"/>
</dbReference>
<dbReference type="EMBL" id="JBFTWV010000083">
    <property type="protein sequence ID" value="KAL2788193.1"/>
    <property type="molecule type" value="Genomic_DNA"/>
</dbReference>